<evidence type="ECO:0000313" key="2">
    <source>
        <dbReference type="EMBL" id="CAG8459550.1"/>
    </source>
</evidence>
<feature type="compositionally biased region" description="Low complexity" evidence="1">
    <location>
        <begin position="1"/>
        <end position="16"/>
    </location>
</feature>
<dbReference type="Proteomes" id="UP000789901">
    <property type="component" value="Unassembled WGS sequence"/>
</dbReference>
<evidence type="ECO:0000313" key="3">
    <source>
        <dbReference type="Proteomes" id="UP000789901"/>
    </source>
</evidence>
<sequence length="93" mass="10558">MSSSKVNTSISTSIIGKSKKNPGCPEGPVWNYFTKDEKLGKKVIKQLNQDELIELVSHLANYCPIAESTIIRYFLIKILFVDSKKDKPRKKET</sequence>
<organism evidence="2 3">
    <name type="scientific">Gigaspora margarita</name>
    <dbReference type="NCBI Taxonomy" id="4874"/>
    <lineage>
        <taxon>Eukaryota</taxon>
        <taxon>Fungi</taxon>
        <taxon>Fungi incertae sedis</taxon>
        <taxon>Mucoromycota</taxon>
        <taxon>Glomeromycotina</taxon>
        <taxon>Glomeromycetes</taxon>
        <taxon>Diversisporales</taxon>
        <taxon>Gigasporaceae</taxon>
        <taxon>Gigaspora</taxon>
    </lineage>
</organism>
<protein>
    <submittedName>
        <fullName evidence="2">25699_t:CDS:1</fullName>
    </submittedName>
</protein>
<comment type="caution">
    <text evidence="2">The sequence shown here is derived from an EMBL/GenBank/DDBJ whole genome shotgun (WGS) entry which is preliminary data.</text>
</comment>
<proteinExistence type="predicted"/>
<keyword evidence="3" id="KW-1185">Reference proteome</keyword>
<dbReference type="EMBL" id="CAJVQB010000028">
    <property type="protein sequence ID" value="CAG8459550.1"/>
    <property type="molecule type" value="Genomic_DNA"/>
</dbReference>
<gene>
    <name evidence="2" type="ORF">GMARGA_LOCUS236</name>
</gene>
<feature type="region of interest" description="Disordered" evidence="1">
    <location>
        <begin position="1"/>
        <end position="26"/>
    </location>
</feature>
<evidence type="ECO:0000256" key="1">
    <source>
        <dbReference type="SAM" id="MobiDB-lite"/>
    </source>
</evidence>
<accession>A0ABM8VVW9</accession>
<name>A0ABM8VVW9_GIGMA</name>
<reference evidence="2 3" key="1">
    <citation type="submission" date="2021-06" db="EMBL/GenBank/DDBJ databases">
        <authorList>
            <person name="Kallberg Y."/>
            <person name="Tangrot J."/>
            <person name="Rosling A."/>
        </authorList>
    </citation>
    <scope>NUCLEOTIDE SEQUENCE [LARGE SCALE GENOMIC DNA]</scope>
    <source>
        <strain evidence="2 3">120-4 pot B 10/14</strain>
    </source>
</reference>